<dbReference type="SUPFAM" id="SSF47413">
    <property type="entry name" value="lambda repressor-like DNA-binding domains"/>
    <property type="match status" value="1"/>
</dbReference>
<keyword evidence="1" id="KW-0805">Transcription regulation</keyword>
<dbReference type="CDD" id="cd01392">
    <property type="entry name" value="HTH_LacI"/>
    <property type="match status" value="1"/>
</dbReference>
<dbReference type="InterPro" id="IPR010982">
    <property type="entry name" value="Lambda_DNA-bd_dom_sf"/>
</dbReference>
<evidence type="ECO:0000259" key="4">
    <source>
        <dbReference type="PROSITE" id="PS50932"/>
    </source>
</evidence>
<dbReference type="PRINTS" id="PR00036">
    <property type="entry name" value="HTHLACI"/>
</dbReference>
<dbReference type="EMBL" id="VSSQ01001150">
    <property type="protein sequence ID" value="MPM05622.1"/>
    <property type="molecule type" value="Genomic_DNA"/>
</dbReference>
<dbReference type="Pfam" id="PF00356">
    <property type="entry name" value="LacI"/>
    <property type="match status" value="1"/>
</dbReference>
<dbReference type="Pfam" id="PF13377">
    <property type="entry name" value="Peripla_BP_3"/>
    <property type="match status" value="1"/>
</dbReference>
<accession>A0A644WPD6</accession>
<protein>
    <submittedName>
        <fullName evidence="5">Catabolite control protein A</fullName>
    </submittedName>
</protein>
<dbReference type="PROSITE" id="PS00356">
    <property type="entry name" value="HTH_LACI_1"/>
    <property type="match status" value="1"/>
</dbReference>
<feature type="domain" description="HTH lacI-type" evidence="4">
    <location>
        <begin position="2"/>
        <end position="56"/>
    </location>
</feature>
<keyword evidence="2" id="KW-0238">DNA-binding</keyword>
<dbReference type="SMART" id="SM00354">
    <property type="entry name" value="HTH_LACI"/>
    <property type="match status" value="1"/>
</dbReference>
<dbReference type="InterPro" id="IPR028082">
    <property type="entry name" value="Peripla_BP_I"/>
</dbReference>
<dbReference type="PANTHER" id="PTHR30146:SF109">
    <property type="entry name" value="HTH-TYPE TRANSCRIPTIONAL REGULATOR GALS"/>
    <property type="match status" value="1"/>
</dbReference>
<sequence>MISIKDIAKLAGVSVSTVSRVLNQQDNVKADKRERILAAIKQTGYVPNRAARDMVSKHTSTVGIVMPGTFNMFQRQLFSIVEHHLEQFGYHTSFYFASTDEDGELACLKRLKADRLDGIIILHEVALPEFRDHLENNHIPTVLATFEREGWKATSIHISEDEAALRAVSYLIKLGHRDIACIGGTKYSFSSQRLLGYRKALEQAGIAYDERKVAFADAYNMEGGALALNQLMESNTTFTALFAITDELALGSIRALADHNLSVPGDVSVVGFDNIELSSFSVPRLTTISQPLVEMGQMSVALLHSLITSKNGLPVSIALPFTFVERDSTAQLR</sequence>
<reference evidence="5" key="1">
    <citation type="submission" date="2019-08" db="EMBL/GenBank/DDBJ databases">
        <authorList>
            <person name="Kucharzyk K."/>
            <person name="Murdoch R.W."/>
            <person name="Higgins S."/>
            <person name="Loffler F."/>
        </authorList>
    </citation>
    <scope>NUCLEOTIDE SEQUENCE</scope>
</reference>
<dbReference type="Gene3D" id="3.40.50.2300">
    <property type="match status" value="2"/>
</dbReference>
<gene>
    <name evidence="5" type="primary">ccpA_12</name>
    <name evidence="5" type="ORF">SDC9_51912</name>
</gene>
<evidence type="ECO:0000256" key="2">
    <source>
        <dbReference type="ARBA" id="ARBA00023125"/>
    </source>
</evidence>
<keyword evidence="3" id="KW-0804">Transcription</keyword>
<comment type="caution">
    <text evidence="5">The sequence shown here is derived from an EMBL/GenBank/DDBJ whole genome shotgun (WGS) entry which is preliminary data.</text>
</comment>
<proteinExistence type="predicted"/>
<evidence type="ECO:0000256" key="1">
    <source>
        <dbReference type="ARBA" id="ARBA00023015"/>
    </source>
</evidence>
<dbReference type="AlphaFoldDB" id="A0A644WPD6"/>
<dbReference type="PROSITE" id="PS50932">
    <property type="entry name" value="HTH_LACI_2"/>
    <property type="match status" value="1"/>
</dbReference>
<organism evidence="5">
    <name type="scientific">bioreactor metagenome</name>
    <dbReference type="NCBI Taxonomy" id="1076179"/>
    <lineage>
        <taxon>unclassified sequences</taxon>
        <taxon>metagenomes</taxon>
        <taxon>ecological metagenomes</taxon>
    </lineage>
</organism>
<dbReference type="SUPFAM" id="SSF53822">
    <property type="entry name" value="Periplasmic binding protein-like I"/>
    <property type="match status" value="1"/>
</dbReference>
<dbReference type="PANTHER" id="PTHR30146">
    <property type="entry name" value="LACI-RELATED TRANSCRIPTIONAL REPRESSOR"/>
    <property type="match status" value="1"/>
</dbReference>
<name>A0A644WPD6_9ZZZZ</name>
<dbReference type="GO" id="GO:0003700">
    <property type="term" value="F:DNA-binding transcription factor activity"/>
    <property type="evidence" value="ECO:0007669"/>
    <property type="project" value="TreeGrafter"/>
</dbReference>
<evidence type="ECO:0000313" key="5">
    <source>
        <dbReference type="EMBL" id="MPM05622.1"/>
    </source>
</evidence>
<dbReference type="InterPro" id="IPR000843">
    <property type="entry name" value="HTH_LacI"/>
</dbReference>
<evidence type="ECO:0000256" key="3">
    <source>
        <dbReference type="ARBA" id="ARBA00023163"/>
    </source>
</evidence>
<dbReference type="Gene3D" id="1.10.260.40">
    <property type="entry name" value="lambda repressor-like DNA-binding domains"/>
    <property type="match status" value="1"/>
</dbReference>
<dbReference type="InterPro" id="IPR046335">
    <property type="entry name" value="LacI/GalR-like_sensor"/>
</dbReference>
<dbReference type="GO" id="GO:0000976">
    <property type="term" value="F:transcription cis-regulatory region binding"/>
    <property type="evidence" value="ECO:0007669"/>
    <property type="project" value="TreeGrafter"/>
</dbReference>
<dbReference type="CDD" id="cd06267">
    <property type="entry name" value="PBP1_LacI_sugar_binding-like"/>
    <property type="match status" value="1"/>
</dbReference>